<dbReference type="EMBL" id="JAHRHJ020000388">
    <property type="protein sequence ID" value="KAH9294104.1"/>
    <property type="molecule type" value="Genomic_DNA"/>
</dbReference>
<feature type="region of interest" description="Disordered" evidence="1">
    <location>
        <begin position="78"/>
        <end position="109"/>
    </location>
</feature>
<accession>A0AA38CBB6</accession>
<sequence length="109" mass="11542">ASGIIKDILPPFKKEAANLDPLKGKSPQLSITGPTSGVMEELSAATSKTGTHVSRLTHMAKKLLEKTMQDAPVIVVTPLQAVPHPTSRQKATETKETTQDNVPNSSSKG</sequence>
<protein>
    <submittedName>
        <fullName evidence="2">Uncharacterized protein</fullName>
    </submittedName>
</protein>
<dbReference type="AlphaFoldDB" id="A0AA38CBB6"/>
<evidence type="ECO:0000256" key="1">
    <source>
        <dbReference type="SAM" id="MobiDB-lite"/>
    </source>
</evidence>
<dbReference type="Proteomes" id="UP000824469">
    <property type="component" value="Unassembled WGS sequence"/>
</dbReference>
<comment type="caution">
    <text evidence="2">The sequence shown here is derived from an EMBL/GenBank/DDBJ whole genome shotgun (WGS) entry which is preliminary data.</text>
</comment>
<gene>
    <name evidence="2" type="ORF">KI387_040693</name>
</gene>
<organism evidence="2 3">
    <name type="scientific">Taxus chinensis</name>
    <name type="common">Chinese yew</name>
    <name type="synonym">Taxus wallichiana var. chinensis</name>
    <dbReference type="NCBI Taxonomy" id="29808"/>
    <lineage>
        <taxon>Eukaryota</taxon>
        <taxon>Viridiplantae</taxon>
        <taxon>Streptophyta</taxon>
        <taxon>Embryophyta</taxon>
        <taxon>Tracheophyta</taxon>
        <taxon>Spermatophyta</taxon>
        <taxon>Pinopsida</taxon>
        <taxon>Pinidae</taxon>
        <taxon>Conifers II</taxon>
        <taxon>Cupressales</taxon>
        <taxon>Taxaceae</taxon>
        <taxon>Taxus</taxon>
    </lineage>
</organism>
<reference evidence="2 3" key="1">
    <citation type="journal article" date="2021" name="Nat. Plants">
        <title>The Taxus genome provides insights into paclitaxel biosynthesis.</title>
        <authorList>
            <person name="Xiong X."/>
            <person name="Gou J."/>
            <person name="Liao Q."/>
            <person name="Li Y."/>
            <person name="Zhou Q."/>
            <person name="Bi G."/>
            <person name="Li C."/>
            <person name="Du R."/>
            <person name="Wang X."/>
            <person name="Sun T."/>
            <person name="Guo L."/>
            <person name="Liang H."/>
            <person name="Lu P."/>
            <person name="Wu Y."/>
            <person name="Zhang Z."/>
            <person name="Ro D.K."/>
            <person name="Shang Y."/>
            <person name="Huang S."/>
            <person name="Yan J."/>
        </authorList>
    </citation>
    <scope>NUCLEOTIDE SEQUENCE [LARGE SCALE GENOMIC DNA]</scope>
    <source>
        <strain evidence="2">Ta-2019</strain>
    </source>
</reference>
<evidence type="ECO:0000313" key="3">
    <source>
        <dbReference type="Proteomes" id="UP000824469"/>
    </source>
</evidence>
<proteinExistence type="predicted"/>
<evidence type="ECO:0000313" key="2">
    <source>
        <dbReference type="EMBL" id="KAH9294104.1"/>
    </source>
</evidence>
<keyword evidence="3" id="KW-1185">Reference proteome</keyword>
<feature type="non-terminal residue" evidence="2">
    <location>
        <position position="109"/>
    </location>
</feature>
<feature type="compositionally biased region" description="Polar residues" evidence="1">
    <location>
        <begin position="99"/>
        <end position="109"/>
    </location>
</feature>
<name>A0AA38CBB6_TAXCH</name>
<feature type="non-terminal residue" evidence="2">
    <location>
        <position position="1"/>
    </location>
</feature>